<keyword evidence="1" id="KW-0472">Membrane</keyword>
<gene>
    <name evidence="2" type="ORF">FHS92_000650</name>
</gene>
<comment type="caution">
    <text evidence="2">The sequence shown here is derived from an EMBL/GenBank/DDBJ whole genome shotgun (WGS) entry which is preliminary data.</text>
</comment>
<dbReference type="AlphaFoldDB" id="A0A841IWB3"/>
<keyword evidence="1" id="KW-0812">Transmembrane</keyword>
<evidence type="ECO:0000313" key="2">
    <source>
        <dbReference type="EMBL" id="MBB6122943.1"/>
    </source>
</evidence>
<protein>
    <submittedName>
        <fullName evidence="2">Uncharacterized protein</fullName>
    </submittedName>
</protein>
<evidence type="ECO:0000313" key="3">
    <source>
        <dbReference type="Proteomes" id="UP000552700"/>
    </source>
</evidence>
<keyword evidence="1" id="KW-1133">Transmembrane helix</keyword>
<dbReference type="Proteomes" id="UP000552700">
    <property type="component" value="Unassembled WGS sequence"/>
</dbReference>
<name>A0A841IWB3_9SPHN</name>
<dbReference type="EMBL" id="JACIJP010000001">
    <property type="protein sequence ID" value="MBB6122943.1"/>
    <property type="molecule type" value="Genomic_DNA"/>
</dbReference>
<reference evidence="2 3" key="1">
    <citation type="submission" date="2020-08" db="EMBL/GenBank/DDBJ databases">
        <title>Genomic Encyclopedia of Type Strains, Phase IV (KMG-IV): sequencing the most valuable type-strain genomes for metagenomic binning, comparative biology and taxonomic classification.</title>
        <authorList>
            <person name="Goeker M."/>
        </authorList>
    </citation>
    <scope>NUCLEOTIDE SEQUENCE [LARGE SCALE GENOMIC DNA]</scope>
    <source>
        <strain evidence="2 3">DSM 102255</strain>
    </source>
</reference>
<organism evidence="2 3">
    <name type="scientific">Sphingobium subterraneum</name>
    <dbReference type="NCBI Taxonomy" id="627688"/>
    <lineage>
        <taxon>Bacteria</taxon>
        <taxon>Pseudomonadati</taxon>
        <taxon>Pseudomonadota</taxon>
        <taxon>Alphaproteobacteria</taxon>
        <taxon>Sphingomonadales</taxon>
        <taxon>Sphingomonadaceae</taxon>
        <taxon>Sphingobium</taxon>
    </lineage>
</organism>
<feature type="transmembrane region" description="Helical" evidence="1">
    <location>
        <begin position="12"/>
        <end position="32"/>
    </location>
</feature>
<sequence>MKHADTAADNLLPVLMGFAAGALIGFGAARSVRKPATSADRAALDDGSADKDLIDLLQKQQDQVSRGILELTIREGEPGAQQLNLAGQVAQLNLDLAKLQARLSLAQTNAAAIQFPGDATITALRTAAGDLEAAIGKATALDQLLAKVSAAIAVWKP</sequence>
<proteinExistence type="predicted"/>
<dbReference type="RefSeq" id="WP_184077463.1">
    <property type="nucleotide sequence ID" value="NZ_JACIJP010000001.1"/>
</dbReference>
<accession>A0A841IWB3</accession>
<keyword evidence="3" id="KW-1185">Reference proteome</keyword>
<evidence type="ECO:0000256" key="1">
    <source>
        <dbReference type="SAM" id="Phobius"/>
    </source>
</evidence>